<gene>
    <name evidence="4" type="ORF">DFQ03_3308</name>
</gene>
<dbReference type="SMART" id="SM00028">
    <property type="entry name" value="TPR"/>
    <property type="match status" value="8"/>
</dbReference>
<dbReference type="GO" id="GO:0006355">
    <property type="term" value="P:regulation of DNA-templated transcription"/>
    <property type="evidence" value="ECO:0007669"/>
    <property type="project" value="InterPro"/>
</dbReference>
<dbReference type="SUPFAM" id="SSF48452">
    <property type="entry name" value="TPR-like"/>
    <property type="match status" value="2"/>
</dbReference>
<dbReference type="PROSITE" id="PS50005">
    <property type="entry name" value="TPR"/>
    <property type="match status" value="1"/>
</dbReference>
<keyword evidence="2" id="KW-0175">Coiled coil</keyword>
<evidence type="ECO:0000256" key="3">
    <source>
        <dbReference type="SAM" id="Phobius"/>
    </source>
</evidence>
<dbReference type="Proteomes" id="UP000295274">
    <property type="component" value="Unassembled WGS sequence"/>
</dbReference>
<dbReference type="EMBL" id="SNZW01000017">
    <property type="protein sequence ID" value="TDS12849.1"/>
    <property type="molecule type" value="Genomic_DNA"/>
</dbReference>
<keyword evidence="3" id="KW-0472">Membrane</keyword>
<sequence length="632" mass="72242">MHMSSNKNLLIVLALFFYCKASSQLNFDIDSLLVVYKSQKLDTNKVITNNKIINYYMYRNPELAKKYAFEQLTLSNEIQFSGGQSMANYQLGILYNNVNKVDSARYRYTQALKFAKIYNNQIFVSQAYHGLALLEFELGNLDKADEINDKNLAYNERNKDSVGIAYSLDFKGRINENRGHYTIALENVLKSLKILPVVSTPINKDVRIADAKTHLAAIEFNIGNLKKAIAYNKEALEIYINQDDTYYQAVALADLGKAYKALGNLKEAEDNFKLSIEKAKQANIPSTHATSLSELGALYFVQNKTTESLKLLRESINIAKEIGSERRVAISKLEFAEVLNSDGKSQNALAIISEALNYADSSGNLSILRDAYLKRSAVYSNLGDLSGALKDYKTYKTLNDSIFNKERTQKLEELKIIYETKKKEAALALQEEEINTLNEKAKVDKLTKGLYAGGMFTFLAVSGLLYFGFKQRMKKNRIARQKQEEIYKQEIAYKKKELTSQTLHLVQKNTFIQELMENLQRIKSSPEKFKMEFRRIVMLLKKENASDKDWEVFKTYFSEVHNDFDQKLKTLSPDVSEKEIRLAAFLRMNLTTKEIAATLNVLPDSILKSKYRLKKKLGLDKETDLNQFLNAL</sequence>
<name>A0A4R7CWI2_9FLAO</name>
<dbReference type="AlphaFoldDB" id="A0A4R7CWI2"/>
<evidence type="ECO:0000256" key="2">
    <source>
        <dbReference type="SAM" id="Coils"/>
    </source>
</evidence>
<evidence type="ECO:0000313" key="5">
    <source>
        <dbReference type="Proteomes" id="UP000295274"/>
    </source>
</evidence>
<dbReference type="Pfam" id="PF13374">
    <property type="entry name" value="TPR_10"/>
    <property type="match status" value="1"/>
</dbReference>
<proteinExistence type="predicted"/>
<keyword evidence="1" id="KW-0802">TPR repeat</keyword>
<keyword evidence="3" id="KW-0812">Transmembrane</keyword>
<organism evidence="4 5">
    <name type="scientific">Maribacter caenipelagi</name>
    <dbReference type="NCBI Taxonomy" id="1447781"/>
    <lineage>
        <taxon>Bacteria</taxon>
        <taxon>Pseudomonadati</taxon>
        <taxon>Bacteroidota</taxon>
        <taxon>Flavobacteriia</taxon>
        <taxon>Flavobacteriales</taxon>
        <taxon>Flavobacteriaceae</taxon>
        <taxon>Maribacter</taxon>
    </lineage>
</organism>
<accession>A0A4R7CWI2</accession>
<evidence type="ECO:0000313" key="4">
    <source>
        <dbReference type="EMBL" id="TDS12849.1"/>
    </source>
</evidence>
<dbReference type="Pfam" id="PF13424">
    <property type="entry name" value="TPR_12"/>
    <property type="match status" value="1"/>
</dbReference>
<protein>
    <submittedName>
        <fullName evidence="4">Tetratricopeptide repeat protein</fullName>
    </submittedName>
</protein>
<dbReference type="GO" id="GO:0003677">
    <property type="term" value="F:DNA binding"/>
    <property type="evidence" value="ECO:0007669"/>
    <property type="project" value="InterPro"/>
</dbReference>
<evidence type="ECO:0000256" key="1">
    <source>
        <dbReference type="PROSITE-ProRule" id="PRU00339"/>
    </source>
</evidence>
<dbReference type="PANTHER" id="PTHR10098:SF108">
    <property type="entry name" value="TETRATRICOPEPTIDE REPEAT PROTEIN 28"/>
    <property type="match status" value="1"/>
</dbReference>
<reference evidence="4 5" key="1">
    <citation type="submission" date="2019-03" db="EMBL/GenBank/DDBJ databases">
        <title>Genomic Encyclopedia of Type Strains, Phase III (KMG-III): the genomes of soil and plant-associated and newly described type strains.</title>
        <authorList>
            <person name="Whitman W."/>
        </authorList>
    </citation>
    <scope>NUCLEOTIDE SEQUENCE [LARGE SCALE GENOMIC DNA]</scope>
    <source>
        <strain evidence="4 5">CECT 8455</strain>
    </source>
</reference>
<dbReference type="InterPro" id="IPR011990">
    <property type="entry name" value="TPR-like_helical_dom_sf"/>
</dbReference>
<feature type="repeat" description="TPR" evidence="1">
    <location>
        <begin position="249"/>
        <end position="282"/>
    </location>
</feature>
<feature type="coiled-coil region" evidence="2">
    <location>
        <begin position="411"/>
        <end position="440"/>
    </location>
</feature>
<dbReference type="PANTHER" id="PTHR10098">
    <property type="entry name" value="RAPSYN-RELATED"/>
    <property type="match status" value="1"/>
</dbReference>
<dbReference type="InterPro" id="IPR016032">
    <property type="entry name" value="Sig_transdc_resp-reg_C-effctor"/>
</dbReference>
<dbReference type="SUPFAM" id="SSF46894">
    <property type="entry name" value="C-terminal effector domain of the bipartite response regulators"/>
    <property type="match status" value="1"/>
</dbReference>
<keyword evidence="3" id="KW-1133">Transmembrane helix</keyword>
<dbReference type="Gene3D" id="1.25.40.10">
    <property type="entry name" value="Tetratricopeptide repeat domain"/>
    <property type="match status" value="2"/>
</dbReference>
<dbReference type="InterPro" id="IPR019734">
    <property type="entry name" value="TPR_rpt"/>
</dbReference>
<comment type="caution">
    <text evidence="4">The sequence shown here is derived from an EMBL/GenBank/DDBJ whole genome shotgun (WGS) entry which is preliminary data.</text>
</comment>
<feature type="transmembrane region" description="Helical" evidence="3">
    <location>
        <begin position="450"/>
        <end position="469"/>
    </location>
</feature>
<keyword evidence="5" id="KW-1185">Reference proteome</keyword>